<proteinExistence type="inferred from homology"/>
<organism evidence="5 6">
    <name type="scientific">Antrihabitans spumae</name>
    <dbReference type="NCBI Taxonomy" id="3373370"/>
    <lineage>
        <taxon>Bacteria</taxon>
        <taxon>Bacillati</taxon>
        <taxon>Actinomycetota</taxon>
        <taxon>Actinomycetes</taxon>
        <taxon>Mycobacteriales</taxon>
        <taxon>Nocardiaceae</taxon>
        <taxon>Antrihabitans</taxon>
    </lineage>
</organism>
<comment type="similarity">
    <text evidence="1">Belongs to the ATP-dependent AMP-binding enzyme family.</text>
</comment>
<dbReference type="Proteomes" id="UP001609176">
    <property type="component" value="Unassembled WGS sequence"/>
</dbReference>
<evidence type="ECO:0000256" key="1">
    <source>
        <dbReference type="ARBA" id="ARBA00006432"/>
    </source>
</evidence>
<evidence type="ECO:0000313" key="5">
    <source>
        <dbReference type="EMBL" id="MFH5242634.1"/>
    </source>
</evidence>
<name>A0ABW7KK04_9NOCA</name>
<keyword evidence="7" id="KW-1185">Reference proteome</keyword>
<dbReference type="Gene3D" id="3.40.50.12780">
    <property type="entry name" value="N-terminal domain of ligase-like"/>
    <property type="match status" value="1"/>
</dbReference>
<feature type="domain" description="AMP-dependent synthetase/ligase" evidence="3">
    <location>
        <begin position="40"/>
        <end position="433"/>
    </location>
</feature>
<dbReference type="SUPFAM" id="SSF56801">
    <property type="entry name" value="Acetyl-CoA synthetase-like"/>
    <property type="match status" value="1"/>
</dbReference>
<dbReference type="InterPro" id="IPR000873">
    <property type="entry name" value="AMP-dep_synth/lig_dom"/>
</dbReference>
<dbReference type="InterPro" id="IPR040097">
    <property type="entry name" value="FAAL/FAAC"/>
</dbReference>
<evidence type="ECO:0000313" key="6">
    <source>
        <dbReference type="Proteomes" id="UP001609176"/>
    </source>
</evidence>
<evidence type="ECO:0000256" key="2">
    <source>
        <dbReference type="ARBA" id="ARBA00022598"/>
    </source>
</evidence>
<dbReference type="EMBL" id="JBIMSP010000016">
    <property type="protein sequence ID" value="MFH5242634.1"/>
    <property type="molecule type" value="Genomic_DNA"/>
</dbReference>
<dbReference type="Pfam" id="PF00501">
    <property type="entry name" value="AMP-binding"/>
    <property type="match status" value="1"/>
</dbReference>
<evidence type="ECO:0000313" key="7">
    <source>
        <dbReference type="Proteomes" id="UP001609219"/>
    </source>
</evidence>
<dbReference type="EMBL" id="JBIMSN010000057">
    <property type="protein sequence ID" value="MFH5229548.1"/>
    <property type="molecule type" value="Genomic_DNA"/>
</dbReference>
<dbReference type="InterPro" id="IPR045851">
    <property type="entry name" value="AMP-bd_C_sf"/>
</dbReference>
<dbReference type="PROSITE" id="PS00455">
    <property type="entry name" value="AMP_BINDING"/>
    <property type="match status" value="1"/>
</dbReference>
<accession>A0ABW7KK04</accession>
<keyword evidence="2 5" id="KW-0436">Ligase</keyword>
<reference evidence="6 7" key="1">
    <citation type="submission" date="2024-10" db="EMBL/GenBank/DDBJ databases">
        <authorList>
            <person name="Riesco R."/>
        </authorList>
    </citation>
    <scope>NUCLEOTIDE SEQUENCE [LARGE SCALE GENOMIC DNA]</scope>
    <source>
        <strain evidence="5 6">NCIMB 15448</strain>
        <strain evidence="4 7">NCIMB 15450</strain>
    </source>
</reference>
<comment type="caution">
    <text evidence="5">The sequence shown here is derived from an EMBL/GenBank/DDBJ whole genome shotgun (WGS) entry which is preliminary data.</text>
</comment>
<dbReference type="RefSeq" id="WP_395124511.1">
    <property type="nucleotide sequence ID" value="NZ_JBIMSN010000057.1"/>
</dbReference>
<dbReference type="Proteomes" id="UP001609219">
    <property type="component" value="Unassembled WGS sequence"/>
</dbReference>
<evidence type="ECO:0000259" key="3">
    <source>
        <dbReference type="Pfam" id="PF00501"/>
    </source>
</evidence>
<dbReference type="GO" id="GO:0016874">
    <property type="term" value="F:ligase activity"/>
    <property type="evidence" value="ECO:0007669"/>
    <property type="project" value="UniProtKB-KW"/>
</dbReference>
<dbReference type="PANTHER" id="PTHR22754:SF32">
    <property type="entry name" value="DISCO-INTERACTING PROTEIN 2"/>
    <property type="match status" value="1"/>
</dbReference>
<dbReference type="CDD" id="cd05931">
    <property type="entry name" value="FAAL"/>
    <property type="match status" value="1"/>
</dbReference>
<dbReference type="Gene3D" id="3.30.300.30">
    <property type="match status" value="1"/>
</dbReference>
<dbReference type="PANTHER" id="PTHR22754">
    <property type="entry name" value="DISCO-INTERACTING PROTEIN 2 DIP2 -RELATED"/>
    <property type="match status" value="1"/>
</dbReference>
<gene>
    <name evidence="5" type="ORF">ACHIPV_12155</name>
    <name evidence="4" type="ORF">ACHIRB_13360</name>
</gene>
<dbReference type="InterPro" id="IPR042099">
    <property type="entry name" value="ANL_N_sf"/>
</dbReference>
<sequence>MPTSIERLQRGLAAEAAPAAMKEIRIVPTAEPADFVSHLRAQVAKYGDSREYVYSRQVGRELVEETHTYGEMDRDARAFAVWLGTQPAAKHPVLLLYIDGIDFLVAYLGCLYAGVVAVPAPVPHDARAMARVGAMFADADIRLVLTTSAVAGPLSSWTQQSELDVAIIATDATEMADPDLWVMPTVTGNSLAFLQYTSGSTSEPKGVMVTHANLLHNCESMRIANGGDDSLVGVGWLPHFHDMGLIGMLLMPMYMGGNLAFMSPMAFLKRPVRWLQLIDRYRANMTIGPNFAYDLIARRITDDQLAGLDLSSLRVVLNGAEPIRPRTLEAVIDKLGPYGFRADAFFTAYGMAEMTLLATASTVGTAPVQLDVDPLALERNQLAPMSGGTRLVSSGKAIGCDIRMVDPNTCTEVSDGQVGEIWIRGGSVAAGYWNRPAETAEKFEATIDGEGPFLRTGDLGVRREAEIFVTGRLKDLLIVNGRNLYPQDIEEAVREIHPALQGAAGVVLAIDTGRHERLVVIHEVKTALVDIAYQDLAKQLKIAVARTFDVPAPSIVLVDRHGVHRTTSGKVQRKSMHASFLADLVDSVLYEDIDPVVAALRDNTFQSAVA</sequence>
<dbReference type="InterPro" id="IPR020845">
    <property type="entry name" value="AMP-binding_CS"/>
</dbReference>
<protein>
    <submittedName>
        <fullName evidence="5">Fatty acyl-AMP ligase</fullName>
    </submittedName>
</protein>
<evidence type="ECO:0000313" key="4">
    <source>
        <dbReference type="EMBL" id="MFH5229548.1"/>
    </source>
</evidence>